<keyword evidence="5 7" id="KW-0456">Lyase</keyword>
<protein>
    <recommendedName>
        <fullName evidence="7">Endolytic murein transglycosylase</fullName>
        <ecNumber evidence="7">4.2.2.29</ecNumber>
    </recommendedName>
    <alternativeName>
        <fullName evidence="7">Peptidoglycan lytic transglycosylase</fullName>
    </alternativeName>
    <alternativeName>
        <fullName evidence="7">Peptidoglycan polymerization terminase</fullName>
    </alternativeName>
</protein>
<dbReference type="CDD" id="cd08010">
    <property type="entry name" value="MltG_like"/>
    <property type="match status" value="1"/>
</dbReference>
<feature type="site" description="Important for catalytic activity" evidence="7">
    <location>
        <position position="259"/>
    </location>
</feature>
<evidence type="ECO:0000256" key="4">
    <source>
        <dbReference type="ARBA" id="ARBA00023136"/>
    </source>
</evidence>
<dbReference type="GO" id="GO:0009252">
    <property type="term" value="P:peptidoglycan biosynthetic process"/>
    <property type="evidence" value="ECO:0007669"/>
    <property type="project" value="UniProtKB-UniRule"/>
</dbReference>
<keyword evidence="7" id="KW-0997">Cell inner membrane</keyword>
<keyword evidence="4 7" id="KW-0472">Membrane</keyword>
<evidence type="ECO:0000256" key="7">
    <source>
        <dbReference type="HAMAP-Rule" id="MF_02065"/>
    </source>
</evidence>
<evidence type="ECO:0000256" key="5">
    <source>
        <dbReference type="ARBA" id="ARBA00023239"/>
    </source>
</evidence>
<dbReference type="RefSeq" id="WP_085867372.1">
    <property type="nucleotide sequence ID" value="NZ_FWFQ01000004.1"/>
</dbReference>
<comment type="function">
    <text evidence="7">Functions as a peptidoglycan terminase that cleaves nascent peptidoglycan strands endolytically to terminate their elongation.</text>
</comment>
<organism evidence="8 9">
    <name type="scientific">Pseudoruegeria aquimaris</name>
    <dbReference type="NCBI Taxonomy" id="393663"/>
    <lineage>
        <taxon>Bacteria</taxon>
        <taxon>Pseudomonadati</taxon>
        <taxon>Pseudomonadota</taxon>
        <taxon>Alphaproteobacteria</taxon>
        <taxon>Rhodobacterales</taxon>
        <taxon>Roseobacteraceae</taxon>
        <taxon>Pseudoruegeria</taxon>
    </lineage>
</organism>
<evidence type="ECO:0000256" key="6">
    <source>
        <dbReference type="ARBA" id="ARBA00023316"/>
    </source>
</evidence>
<dbReference type="HAMAP" id="MF_02065">
    <property type="entry name" value="MltG"/>
    <property type="match status" value="1"/>
</dbReference>
<keyword evidence="6 7" id="KW-0961">Cell wall biogenesis/degradation</keyword>
<keyword evidence="9" id="KW-1185">Reference proteome</keyword>
<gene>
    <name evidence="7" type="primary">mltG</name>
    <name evidence="8" type="ORF">PSA7680_00807</name>
</gene>
<keyword evidence="2 7" id="KW-0812">Transmembrane</keyword>
<proteinExistence type="inferred from homology"/>
<dbReference type="PANTHER" id="PTHR30518">
    <property type="entry name" value="ENDOLYTIC MUREIN TRANSGLYCOSYLASE"/>
    <property type="match status" value="1"/>
</dbReference>
<dbReference type="OrthoDB" id="9814591at2"/>
<dbReference type="GO" id="GO:0005886">
    <property type="term" value="C:plasma membrane"/>
    <property type="evidence" value="ECO:0007669"/>
    <property type="project" value="UniProtKB-UniRule"/>
</dbReference>
<keyword evidence="1 7" id="KW-1003">Cell membrane</keyword>
<dbReference type="PANTHER" id="PTHR30518:SF2">
    <property type="entry name" value="ENDOLYTIC MUREIN TRANSGLYCOSYLASE"/>
    <property type="match status" value="1"/>
</dbReference>
<dbReference type="AlphaFoldDB" id="A0A1Y5RNC7"/>
<accession>A0A1Y5RNC7</accession>
<dbReference type="GO" id="GO:0008932">
    <property type="term" value="F:lytic endotransglycosylase activity"/>
    <property type="evidence" value="ECO:0007669"/>
    <property type="project" value="UniProtKB-UniRule"/>
</dbReference>
<dbReference type="Proteomes" id="UP000193409">
    <property type="component" value="Unassembled WGS sequence"/>
</dbReference>
<dbReference type="EMBL" id="FWFQ01000004">
    <property type="protein sequence ID" value="SLN21622.1"/>
    <property type="molecule type" value="Genomic_DNA"/>
</dbReference>
<evidence type="ECO:0000256" key="1">
    <source>
        <dbReference type="ARBA" id="ARBA00022475"/>
    </source>
</evidence>
<sequence length="384" mass="41573">MWRSIASNALTLGIVAGIGLAGVLGWAHSQYRGPGPLAEAICLRVESGSNFSRVSDTLEAEGAISNGLIFRVGADYEDKTQALKAGSFLVPEGASMEEIVDIVTRGGQSTCGTEVVYRIGVVSNQIQLRELDPATNAYQMTTAFDPKAEEIPEAYSEARSDGDVRYRIAMAEGVTSWQVVDALNAVDFLEGEVAELPPEGMLAPDSYEVRPGTDRNVLIARMQEKQAEILAEAWANRATGLPIETPEEALILASIIEKETGVPEERGQVASVFTNRLRQGMRLQTDPTVIYGITNGQGTLGRGLRQSELRRATPYNTYVIEGLPPTPIANPGRASIEAAVNPEETDLLFFVADGTGGHAFARTLEEHNRNVAEWRKIEAERANQ</sequence>
<evidence type="ECO:0000313" key="8">
    <source>
        <dbReference type="EMBL" id="SLN21622.1"/>
    </source>
</evidence>
<dbReference type="GO" id="GO:0071555">
    <property type="term" value="P:cell wall organization"/>
    <property type="evidence" value="ECO:0007669"/>
    <property type="project" value="UniProtKB-KW"/>
</dbReference>
<dbReference type="Gene3D" id="3.30.1490.480">
    <property type="entry name" value="Endolytic murein transglycosylase"/>
    <property type="match status" value="1"/>
</dbReference>
<dbReference type="EC" id="4.2.2.29" evidence="7"/>
<comment type="similarity">
    <text evidence="7">Belongs to the transglycosylase MltG family.</text>
</comment>
<dbReference type="Gene3D" id="3.30.160.60">
    <property type="entry name" value="Classic Zinc Finger"/>
    <property type="match status" value="1"/>
</dbReference>
<evidence type="ECO:0000256" key="3">
    <source>
        <dbReference type="ARBA" id="ARBA00022989"/>
    </source>
</evidence>
<evidence type="ECO:0000256" key="2">
    <source>
        <dbReference type="ARBA" id="ARBA00022692"/>
    </source>
</evidence>
<comment type="catalytic activity">
    <reaction evidence="7">
        <text>a peptidoglycan chain = a peptidoglycan chain with N-acetyl-1,6-anhydromuramyl-[peptide] at the reducing end + a peptidoglycan chain with N-acetylglucosamine at the non-reducing end.</text>
        <dbReference type="EC" id="4.2.2.29"/>
    </reaction>
</comment>
<dbReference type="InterPro" id="IPR003770">
    <property type="entry name" value="MLTG-like"/>
</dbReference>
<name>A0A1Y5RNC7_9RHOB</name>
<dbReference type="Pfam" id="PF02618">
    <property type="entry name" value="YceG"/>
    <property type="match status" value="1"/>
</dbReference>
<keyword evidence="3 7" id="KW-1133">Transmembrane helix</keyword>
<dbReference type="NCBIfam" id="TIGR00247">
    <property type="entry name" value="endolytic transglycosylase MltG"/>
    <property type="match status" value="1"/>
</dbReference>
<reference evidence="8 9" key="1">
    <citation type="submission" date="2017-03" db="EMBL/GenBank/DDBJ databases">
        <authorList>
            <person name="Afonso C.L."/>
            <person name="Miller P.J."/>
            <person name="Scott M.A."/>
            <person name="Spackman E."/>
            <person name="Goraichik I."/>
            <person name="Dimitrov K.M."/>
            <person name="Suarez D.L."/>
            <person name="Swayne D.E."/>
        </authorList>
    </citation>
    <scope>NUCLEOTIDE SEQUENCE [LARGE SCALE GENOMIC DNA]</scope>
    <source>
        <strain evidence="8 9">CECT 7680</strain>
    </source>
</reference>
<evidence type="ECO:0000313" key="9">
    <source>
        <dbReference type="Proteomes" id="UP000193409"/>
    </source>
</evidence>